<feature type="chain" id="PRO_5029580720" description="Non-specific lipid-transfer protein" evidence="2">
    <location>
        <begin position="27"/>
        <end position="135"/>
    </location>
</feature>
<dbReference type="PRINTS" id="PR00382">
    <property type="entry name" value="LIPIDTRNSFER"/>
</dbReference>
<dbReference type="Pfam" id="PF00234">
    <property type="entry name" value="Tryp_alpha_amyl"/>
    <property type="match status" value="1"/>
</dbReference>
<evidence type="ECO:0000313" key="4">
    <source>
        <dbReference type="EMBL" id="CAA2630015.1"/>
    </source>
</evidence>
<gene>
    <name evidence="4" type="ORF">SI7747_12015653</name>
</gene>
<keyword evidence="1" id="KW-0446">Lipid-binding</keyword>
<dbReference type="GO" id="GO:0006869">
    <property type="term" value="P:lipid transport"/>
    <property type="evidence" value="ECO:0007669"/>
    <property type="project" value="InterPro"/>
</dbReference>
<feature type="signal peptide" evidence="2">
    <location>
        <begin position="1"/>
        <end position="26"/>
    </location>
</feature>
<dbReference type="SMART" id="SM00499">
    <property type="entry name" value="AAI"/>
    <property type="match status" value="1"/>
</dbReference>
<dbReference type="Gene3D" id="1.10.110.10">
    <property type="entry name" value="Plant lipid-transfer and hydrophobic proteins"/>
    <property type="match status" value="1"/>
</dbReference>
<dbReference type="InterPro" id="IPR016140">
    <property type="entry name" value="Bifunc_inhib/LTP/seed_store"/>
</dbReference>
<protein>
    <recommendedName>
        <fullName evidence="1">Non-specific lipid-transfer protein</fullName>
    </recommendedName>
</protein>
<name>A0A7I8JGI2_SPIIN</name>
<keyword evidence="5" id="KW-1185">Reference proteome</keyword>
<feature type="domain" description="Bifunctional inhibitor/plant lipid transfer protein/seed storage helical" evidence="3">
    <location>
        <begin position="30"/>
        <end position="116"/>
    </location>
</feature>
<dbReference type="PANTHER" id="PTHR33076">
    <property type="entry name" value="NON-SPECIFIC LIPID-TRANSFER PROTEIN 2-RELATED"/>
    <property type="match status" value="1"/>
</dbReference>
<dbReference type="EMBL" id="CACRZD030000012">
    <property type="protein sequence ID" value="CAA6669258.1"/>
    <property type="molecule type" value="Genomic_DNA"/>
</dbReference>
<keyword evidence="2" id="KW-0732">Signal</keyword>
<comment type="similarity">
    <text evidence="1">Belongs to the plant LTP family.</text>
</comment>
<comment type="function">
    <text evidence="1">Plant non-specific lipid-transfer proteins transfer phospholipids as well as galactolipids across membranes. May play a role in wax or cutin deposition in the cell walls of expanding epidermal cells and certain secretory tissues.</text>
</comment>
<keyword evidence="1" id="KW-0813">Transport</keyword>
<dbReference type="GO" id="GO:0008289">
    <property type="term" value="F:lipid binding"/>
    <property type="evidence" value="ECO:0007669"/>
    <property type="project" value="UniProtKB-KW"/>
</dbReference>
<sequence>MAFKGVRILLAAVVVCLLVAVPCANAAITCSRVATLLSACVSYLRGGSGPMHPPPPPFCCTGLRSLNSLAKTKAERQAACNCLTQFFRGVNLGRARTLPASCGVRIPYPISPTISCSTYVIPQPFYHDKSRYADT</sequence>
<organism evidence="4">
    <name type="scientific">Spirodela intermedia</name>
    <name type="common">Intermediate duckweed</name>
    <dbReference type="NCBI Taxonomy" id="51605"/>
    <lineage>
        <taxon>Eukaryota</taxon>
        <taxon>Viridiplantae</taxon>
        <taxon>Streptophyta</taxon>
        <taxon>Embryophyta</taxon>
        <taxon>Tracheophyta</taxon>
        <taxon>Spermatophyta</taxon>
        <taxon>Magnoliopsida</taxon>
        <taxon>Liliopsida</taxon>
        <taxon>Araceae</taxon>
        <taxon>Lemnoideae</taxon>
        <taxon>Spirodela</taxon>
    </lineage>
</organism>
<evidence type="ECO:0000256" key="1">
    <source>
        <dbReference type="RuleBase" id="RU000628"/>
    </source>
</evidence>
<evidence type="ECO:0000259" key="3">
    <source>
        <dbReference type="SMART" id="SM00499"/>
    </source>
</evidence>
<evidence type="ECO:0000256" key="2">
    <source>
        <dbReference type="SAM" id="SignalP"/>
    </source>
</evidence>
<accession>A0A7I8JGI2</accession>
<dbReference type="Proteomes" id="UP001189122">
    <property type="component" value="Unassembled WGS sequence"/>
</dbReference>
<proteinExistence type="inferred from homology"/>
<dbReference type="AlphaFoldDB" id="A0A7I8JGI2"/>
<evidence type="ECO:0000313" key="5">
    <source>
        <dbReference type="Proteomes" id="UP001189122"/>
    </source>
</evidence>
<dbReference type="EMBL" id="LR743599">
    <property type="protein sequence ID" value="CAA2630015.1"/>
    <property type="molecule type" value="Genomic_DNA"/>
</dbReference>
<dbReference type="InterPro" id="IPR036312">
    <property type="entry name" value="Bifun_inhib/LTP/seed_sf"/>
</dbReference>
<reference evidence="4 5" key="1">
    <citation type="submission" date="2019-12" db="EMBL/GenBank/DDBJ databases">
        <authorList>
            <person name="Scholz U."/>
            <person name="Mascher M."/>
            <person name="Fiebig A."/>
        </authorList>
    </citation>
    <scope>NUCLEOTIDE SEQUENCE</scope>
</reference>
<dbReference type="CDD" id="cd01960">
    <property type="entry name" value="nsLTP1"/>
    <property type="match status" value="1"/>
</dbReference>
<dbReference type="InterPro" id="IPR000528">
    <property type="entry name" value="Plant_nsLTP"/>
</dbReference>
<dbReference type="SUPFAM" id="SSF47699">
    <property type="entry name" value="Bifunctional inhibitor/lipid-transfer protein/seed storage 2S albumin"/>
    <property type="match status" value="1"/>
</dbReference>